<dbReference type="AlphaFoldDB" id="A0A8T0RRL6"/>
<evidence type="ECO:0000313" key="2">
    <source>
        <dbReference type="EMBL" id="KAG2588034.1"/>
    </source>
</evidence>
<dbReference type="PANTHER" id="PTHR31549">
    <property type="entry name" value="PROTEIN, PUTATIVE (DUF247)-RELATED-RELATED"/>
    <property type="match status" value="1"/>
</dbReference>
<organism evidence="2 3">
    <name type="scientific">Panicum virgatum</name>
    <name type="common">Blackwell switchgrass</name>
    <dbReference type="NCBI Taxonomy" id="38727"/>
    <lineage>
        <taxon>Eukaryota</taxon>
        <taxon>Viridiplantae</taxon>
        <taxon>Streptophyta</taxon>
        <taxon>Embryophyta</taxon>
        <taxon>Tracheophyta</taxon>
        <taxon>Spermatophyta</taxon>
        <taxon>Magnoliopsida</taxon>
        <taxon>Liliopsida</taxon>
        <taxon>Poales</taxon>
        <taxon>Poaceae</taxon>
        <taxon>PACMAD clade</taxon>
        <taxon>Panicoideae</taxon>
        <taxon>Panicodae</taxon>
        <taxon>Paniceae</taxon>
        <taxon>Panicinae</taxon>
        <taxon>Panicum</taxon>
        <taxon>Panicum sect. Hiantes</taxon>
    </lineage>
</organism>
<reference evidence="2" key="1">
    <citation type="submission" date="2020-05" db="EMBL/GenBank/DDBJ databases">
        <title>WGS assembly of Panicum virgatum.</title>
        <authorList>
            <person name="Lovell J.T."/>
            <person name="Jenkins J."/>
            <person name="Shu S."/>
            <person name="Juenger T.E."/>
            <person name="Schmutz J."/>
        </authorList>
    </citation>
    <scope>NUCLEOTIDE SEQUENCE</scope>
    <source>
        <strain evidence="2">AP13</strain>
    </source>
</reference>
<keyword evidence="3" id="KW-1185">Reference proteome</keyword>
<comment type="caution">
    <text evidence="2">The sequence shown here is derived from an EMBL/GenBank/DDBJ whole genome shotgun (WGS) entry which is preliminary data.</text>
</comment>
<evidence type="ECO:0000256" key="1">
    <source>
        <dbReference type="SAM" id="Phobius"/>
    </source>
</evidence>
<name>A0A8T0RRL6_PANVG</name>
<protein>
    <submittedName>
        <fullName evidence="2">Uncharacterized protein</fullName>
    </submittedName>
</protein>
<feature type="transmembrane region" description="Helical" evidence="1">
    <location>
        <begin position="510"/>
        <end position="529"/>
    </location>
</feature>
<accession>A0A8T0RRL6</accession>
<sequence length="534" mass="59242">MEMVAGADDGAADLWRMLVPAYHATDPLSGHNPDAITVAPIHYSLPLPPPTQEAWVDMELMNNGFEGLGGGDSMMQTKTRIHRFSHSHRLSGVGGPDNRMHMFPHHLRGLGGPDGRYVVPSVVAIGPYHHGKPHLQAMEEVKQAAVQKFCLGLAGLSVDDVYAKILSIASHARSCYTTTSIATPTLLQSLQSKDNDFAEMMLRDGCFLLCFMYHRGRGFLTGCTLSSGPSILKDMFLLENQIPMLVLAALMEFLPEDMRKHIAQFVETFWPCLIETTETTKVVPLWIMRFLKCGRTPEEKMDTDESSIGHGDPKLPAPHLLSLLRFAMIRRMPPQKRESSLKPPSSSSLMISAVALAEKGIKLAVNTTKLFAADMSVQKKPFSCELSLSPLFLNDVNACWLVNLVALEAIEATTASRINKDGYVVSSYLSLLAMLLNKEEDVHKLQRRSVLSTNFSNADTLAFFKGLSKHLRLGYNYFNTLNGIEDYMRQRALWVAVHKFFYNHGDKLKVAAAVLSAISVLVGIFRAFYPAKQS</sequence>
<dbReference type="Proteomes" id="UP000823388">
    <property type="component" value="Chromosome 5N"/>
</dbReference>
<keyword evidence="1" id="KW-0812">Transmembrane</keyword>
<keyword evidence="1" id="KW-1133">Transmembrane helix</keyword>
<proteinExistence type="predicted"/>
<dbReference type="Pfam" id="PF03140">
    <property type="entry name" value="DUF247"/>
    <property type="match status" value="1"/>
</dbReference>
<dbReference type="InterPro" id="IPR004158">
    <property type="entry name" value="DUF247_pln"/>
</dbReference>
<gene>
    <name evidence="2" type="ORF">PVAP13_5NG191800</name>
</gene>
<keyword evidence="1" id="KW-0472">Membrane</keyword>
<dbReference type="PANTHER" id="PTHR31549:SF244">
    <property type="entry name" value="OS08G0121500 PROTEIN"/>
    <property type="match status" value="1"/>
</dbReference>
<evidence type="ECO:0000313" key="3">
    <source>
        <dbReference type="Proteomes" id="UP000823388"/>
    </source>
</evidence>
<dbReference type="EMBL" id="CM029046">
    <property type="protein sequence ID" value="KAG2588034.1"/>
    <property type="molecule type" value="Genomic_DNA"/>
</dbReference>